<keyword evidence="1" id="KW-1133">Transmembrane helix</keyword>
<name>A0A4R2JQZ8_9PSEU</name>
<dbReference type="Proteomes" id="UP000295680">
    <property type="component" value="Unassembled WGS sequence"/>
</dbReference>
<sequence>MTIYCSITSILRFALWAVVAGIVAGILLTYSGTPAPTGPVSTAGYAHQERGCTGNADT</sequence>
<dbReference type="AlphaFoldDB" id="A0A4R2JQZ8"/>
<proteinExistence type="predicted"/>
<evidence type="ECO:0000313" key="3">
    <source>
        <dbReference type="Proteomes" id="UP000295680"/>
    </source>
</evidence>
<protein>
    <submittedName>
        <fullName evidence="2">Uncharacterized protein</fullName>
    </submittedName>
</protein>
<evidence type="ECO:0000313" key="2">
    <source>
        <dbReference type="EMBL" id="TCO62671.1"/>
    </source>
</evidence>
<accession>A0A4R2JQZ8</accession>
<reference evidence="2 3" key="1">
    <citation type="submission" date="2019-03" db="EMBL/GenBank/DDBJ databases">
        <title>Genomic Encyclopedia of Type Strains, Phase IV (KMG-IV): sequencing the most valuable type-strain genomes for metagenomic binning, comparative biology and taxonomic classification.</title>
        <authorList>
            <person name="Goeker M."/>
        </authorList>
    </citation>
    <scope>NUCLEOTIDE SEQUENCE [LARGE SCALE GENOMIC DNA]</scope>
    <source>
        <strain evidence="2 3">DSM 45934</strain>
    </source>
</reference>
<gene>
    <name evidence="2" type="ORF">EV192_102810</name>
</gene>
<keyword evidence="1" id="KW-0472">Membrane</keyword>
<evidence type="ECO:0000256" key="1">
    <source>
        <dbReference type="SAM" id="Phobius"/>
    </source>
</evidence>
<organism evidence="2 3">
    <name type="scientific">Actinocrispum wychmicini</name>
    <dbReference type="NCBI Taxonomy" id="1213861"/>
    <lineage>
        <taxon>Bacteria</taxon>
        <taxon>Bacillati</taxon>
        <taxon>Actinomycetota</taxon>
        <taxon>Actinomycetes</taxon>
        <taxon>Pseudonocardiales</taxon>
        <taxon>Pseudonocardiaceae</taxon>
        <taxon>Actinocrispum</taxon>
    </lineage>
</organism>
<feature type="transmembrane region" description="Helical" evidence="1">
    <location>
        <begin position="12"/>
        <end position="30"/>
    </location>
</feature>
<comment type="caution">
    <text evidence="2">The sequence shown here is derived from an EMBL/GenBank/DDBJ whole genome shotgun (WGS) entry which is preliminary data.</text>
</comment>
<dbReference type="EMBL" id="SLWS01000002">
    <property type="protein sequence ID" value="TCO62671.1"/>
    <property type="molecule type" value="Genomic_DNA"/>
</dbReference>
<keyword evidence="3" id="KW-1185">Reference proteome</keyword>
<keyword evidence="1" id="KW-0812">Transmembrane</keyword>